<dbReference type="SMART" id="SM00409">
    <property type="entry name" value="IG"/>
    <property type="match status" value="1"/>
</dbReference>
<dbReference type="SMART" id="SM00406">
    <property type="entry name" value="IGv"/>
    <property type="match status" value="1"/>
</dbReference>
<sequence>MYNSFIFKPKLSNILLCSSLFNTEFCDGDSVTQKAATMVKKERETVILQCTYLTTESDYLLHWYRHYAGKQPEFIIWRYSGIGFGNRFSAQLHKSNSSTSLSISELVVSDSAVYYCALSLSTVIECTASLVQKTAFTLCIGMI</sequence>
<dbReference type="Pfam" id="PF07686">
    <property type="entry name" value="V-set"/>
    <property type="match status" value="1"/>
</dbReference>
<dbReference type="PANTHER" id="PTHR19367:SF18">
    <property type="entry name" value="T CELL RECEPTOR ALPHA VARIABLE 16"/>
    <property type="match status" value="1"/>
</dbReference>
<keyword evidence="4" id="KW-0393">Immunoglobulin domain</keyword>
<evidence type="ECO:0000259" key="6">
    <source>
        <dbReference type="PROSITE" id="PS50835"/>
    </source>
</evidence>
<keyword evidence="5" id="KW-0391">Immunity</keyword>
<reference evidence="8" key="1">
    <citation type="journal article" date="2006" name="Science">
        <title>Ancient noncoding elements conserved in the human genome.</title>
        <authorList>
            <person name="Venkatesh B."/>
            <person name="Kirkness E.F."/>
            <person name="Loh Y.H."/>
            <person name="Halpern A.L."/>
            <person name="Lee A.P."/>
            <person name="Johnson J."/>
            <person name="Dandona N."/>
            <person name="Viswanathan L.D."/>
            <person name="Tay A."/>
            <person name="Venter J.C."/>
            <person name="Strausberg R.L."/>
            <person name="Brenner S."/>
        </authorList>
    </citation>
    <scope>NUCLEOTIDE SEQUENCE [LARGE SCALE GENOMIC DNA]</scope>
</reference>
<keyword evidence="1" id="KW-0732">Signal</keyword>
<evidence type="ECO:0000256" key="4">
    <source>
        <dbReference type="ARBA" id="ARBA00023319"/>
    </source>
</evidence>
<dbReference type="STRING" id="7868.ENSCMIP00000025283"/>
<dbReference type="GO" id="GO:0042101">
    <property type="term" value="C:T cell receptor complex"/>
    <property type="evidence" value="ECO:0007669"/>
    <property type="project" value="UniProtKB-KW"/>
</dbReference>
<keyword evidence="2" id="KW-1064">Adaptive immunity</keyword>
<dbReference type="Ensembl" id="ENSCMIT00000025699.1">
    <property type="protein sequence ID" value="ENSCMIP00000025283.1"/>
    <property type="gene ID" value="ENSCMIG00000011134.1"/>
</dbReference>
<dbReference type="AlphaFoldDB" id="A0A4W3IEH6"/>
<dbReference type="Proteomes" id="UP000314986">
    <property type="component" value="Unassembled WGS sequence"/>
</dbReference>
<accession>A0A4W3IEH6</accession>
<dbReference type="InterPro" id="IPR003599">
    <property type="entry name" value="Ig_sub"/>
</dbReference>
<evidence type="ECO:0000256" key="2">
    <source>
        <dbReference type="ARBA" id="ARBA00023130"/>
    </source>
</evidence>
<evidence type="ECO:0000313" key="8">
    <source>
        <dbReference type="Proteomes" id="UP000314986"/>
    </source>
</evidence>
<dbReference type="PROSITE" id="PS50835">
    <property type="entry name" value="IG_LIKE"/>
    <property type="match status" value="1"/>
</dbReference>
<dbReference type="SUPFAM" id="SSF48726">
    <property type="entry name" value="Immunoglobulin"/>
    <property type="match status" value="1"/>
</dbReference>
<organism evidence="7 8">
    <name type="scientific">Callorhinchus milii</name>
    <name type="common">Ghost shark</name>
    <dbReference type="NCBI Taxonomy" id="7868"/>
    <lineage>
        <taxon>Eukaryota</taxon>
        <taxon>Metazoa</taxon>
        <taxon>Chordata</taxon>
        <taxon>Craniata</taxon>
        <taxon>Vertebrata</taxon>
        <taxon>Chondrichthyes</taxon>
        <taxon>Holocephali</taxon>
        <taxon>Chimaeriformes</taxon>
        <taxon>Callorhinchidae</taxon>
        <taxon>Callorhinchus</taxon>
    </lineage>
</organism>
<reference evidence="7" key="5">
    <citation type="submission" date="2025-09" db="UniProtKB">
        <authorList>
            <consortium name="Ensembl"/>
        </authorList>
    </citation>
    <scope>IDENTIFICATION</scope>
</reference>
<dbReference type="InterPro" id="IPR036179">
    <property type="entry name" value="Ig-like_dom_sf"/>
</dbReference>
<dbReference type="OMA" id="FLTECNT"/>
<reference evidence="7" key="4">
    <citation type="submission" date="2025-08" db="UniProtKB">
        <authorList>
            <consortium name="Ensembl"/>
        </authorList>
    </citation>
    <scope>IDENTIFICATION</scope>
</reference>
<reference evidence="8" key="2">
    <citation type="journal article" date="2007" name="PLoS Biol.">
        <title>Survey sequencing and comparative analysis of the elephant shark (Callorhinchus milii) genome.</title>
        <authorList>
            <person name="Venkatesh B."/>
            <person name="Kirkness E.F."/>
            <person name="Loh Y.H."/>
            <person name="Halpern A.L."/>
            <person name="Lee A.P."/>
            <person name="Johnson J."/>
            <person name="Dandona N."/>
            <person name="Viswanathan L.D."/>
            <person name="Tay A."/>
            <person name="Venter J.C."/>
            <person name="Strausberg R.L."/>
            <person name="Brenner S."/>
        </authorList>
    </citation>
    <scope>NUCLEOTIDE SEQUENCE [LARGE SCALE GENOMIC DNA]</scope>
</reference>
<dbReference type="InterPro" id="IPR013783">
    <property type="entry name" value="Ig-like_fold"/>
</dbReference>
<evidence type="ECO:0000313" key="7">
    <source>
        <dbReference type="Ensembl" id="ENSCMIP00000025283.1"/>
    </source>
</evidence>
<protein>
    <recommendedName>
        <fullName evidence="6">Ig-like domain-containing protein</fullName>
    </recommendedName>
</protein>
<keyword evidence="3" id="KW-0675">Receptor</keyword>
<evidence type="ECO:0000256" key="5">
    <source>
        <dbReference type="ARBA" id="ARBA00043266"/>
    </source>
</evidence>
<dbReference type="GO" id="GO:0002250">
    <property type="term" value="P:adaptive immune response"/>
    <property type="evidence" value="ECO:0007669"/>
    <property type="project" value="UniProtKB-KW"/>
</dbReference>
<name>A0A4W3IEH6_CALMI</name>
<dbReference type="Gene3D" id="2.60.40.10">
    <property type="entry name" value="Immunoglobulins"/>
    <property type="match status" value="1"/>
</dbReference>
<dbReference type="InterPro" id="IPR051287">
    <property type="entry name" value="TCR_variable_region"/>
</dbReference>
<feature type="domain" description="Ig-like" evidence="6">
    <location>
        <begin position="9"/>
        <end position="129"/>
    </location>
</feature>
<evidence type="ECO:0000256" key="3">
    <source>
        <dbReference type="ARBA" id="ARBA00023170"/>
    </source>
</evidence>
<dbReference type="PANTHER" id="PTHR19367">
    <property type="entry name" value="T-CELL RECEPTOR ALPHA CHAIN V REGION"/>
    <property type="match status" value="1"/>
</dbReference>
<dbReference type="InterPro" id="IPR007110">
    <property type="entry name" value="Ig-like_dom"/>
</dbReference>
<proteinExistence type="predicted"/>
<dbReference type="InParanoid" id="A0A4W3IEH6"/>
<keyword evidence="8" id="KW-1185">Reference proteome</keyword>
<dbReference type="InterPro" id="IPR013106">
    <property type="entry name" value="Ig_V-set"/>
</dbReference>
<reference evidence="8" key="3">
    <citation type="journal article" date="2014" name="Nature">
        <title>Elephant shark genome provides unique insights into gnathostome evolution.</title>
        <authorList>
            <consortium name="International Elephant Shark Genome Sequencing Consortium"/>
            <person name="Venkatesh B."/>
            <person name="Lee A.P."/>
            <person name="Ravi V."/>
            <person name="Maurya A.K."/>
            <person name="Lian M.M."/>
            <person name="Swann J.B."/>
            <person name="Ohta Y."/>
            <person name="Flajnik M.F."/>
            <person name="Sutoh Y."/>
            <person name="Kasahara M."/>
            <person name="Hoon S."/>
            <person name="Gangu V."/>
            <person name="Roy S.W."/>
            <person name="Irimia M."/>
            <person name="Korzh V."/>
            <person name="Kondrychyn I."/>
            <person name="Lim Z.W."/>
            <person name="Tay B.H."/>
            <person name="Tohari S."/>
            <person name="Kong K.W."/>
            <person name="Ho S."/>
            <person name="Lorente-Galdos B."/>
            <person name="Quilez J."/>
            <person name="Marques-Bonet T."/>
            <person name="Raney B.J."/>
            <person name="Ingham P.W."/>
            <person name="Tay A."/>
            <person name="Hillier L.W."/>
            <person name="Minx P."/>
            <person name="Boehm T."/>
            <person name="Wilson R.K."/>
            <person name="Brenner S."/>
            <person name="Warren W.C."/>
        </authorList>
    </citation>
    <scope>NUCLEOTIDE SEQUENCE [LARGE SCALE GENOMIC DNA]</scope>
</reference>
<evidence type="ECO:0000256" key="1">
    <source>
        <dbReference type="ARBA" id="ARBA00022729"/>
    </source>
</evidence>
<dbReference type="GeneTree" id="ENSGT01030000234557"/>
<keyword evidence="5" id="KW-1279">T cell receptor</keyword>